<dbReference type="PANTHER" id="PTHR43592:SF15">
    <property type="entry name" value="CAAX AMINO TERMINAL PROTEASE FAMILY PROTEIN"/>
    <property type="match status" value="1"/>
</dbReference>
<feature type="transmembrane region" description="Helical" evidence="1">
    <location>
        <begin position="236"/>
        <end position="256"/>
    </location>
</feature>
<dbReference type="Proteomes" id="UP000886787">
    <property type="component" value="Unassembled WGS sequence"/>
</dbReference>
<dbReference type="Pfam" id="PF02517">
    <property type="entry name" value="Rce1-like"/>
    <property type="match status" value="1"/>
</dbReference>
<keyword evidence="3" id="KW-0482">Metalloprotease</keyword>
<comment type="caution">
    <text evidence="3">The sequence shown here is derived from an EMBL/GenBank/DDBJ whole genome shotgun (WGS) entry which is preliminary data.</text>
</comment>
<evidence type="ECO:0000313" key="3">
    <source>
        <dbReference type="EMBL" id="HIQ80180.1"/>
    </source>
</evidence>
<organism evidence="3 4">
    <name type="scientific">Candidatus Scatavimonas merdigallinarum</name>
    <dbReference type="NCBI Taxonomy" id="2840914"/>
    <lineage>
        <taxon>Bacteria</taxon>
        <taxon>Bacillati</taxon>
        <taxon>Bacillota</taxon>
        <taxon>Clostridia</taxon>
        <taxon>Eubacteriales</taxon>
        <taxon>Oscillospiraceae</taxon>
        <taxon>Oscillospiraceae incertae sedis</taxon>
        <taxon>Candidatus Scatavimonas</taxon>
    </lineage>
</organism>
<evidence type="ECO:0000313" key="4">
    <source>
        <dbReference type="Proteomes" id="UP000886787"/>
    </source>
</evidence>
<dbReference type="GO" id="GO:0004175">
    <property type="term" value="F:endopeptidase activity"/>
    <property type="evidence" value="ECO:0007669"/>
    <property type="project" value="UniProtKB-ARBA"/>
</dbReference>
<keyword evidence="1" id="KW-1133">Transmembrane helix</keyword>
<dbReference type="EMBL" id="DVFW01000018">
    <property type="protein sequence ID" value="HIQ80180.1"/>
    <property type="molecule type" value="Genomic_DNA"/>
</dbReference>
<keyword evidence="3" id="KW-0378">Hydrolase</keyword>
<name>A0A9D1CV76_9FIRM</name>
<feature type="transmembrane region" description="Helical" evidence="1">
    <location>
        <begin position="124"/>
        <end position="142"/>
    </location>
</feature>
<feature type="transmembrane region" description="Helical" evidence="1">
    <location>
        <begin position="81"/>
        <end position="103"/>
    </location>
</feature>
<keyword evidence="3" id="KW-0645">Protease</keyword>
<evidence type="ECO:0000256" key="1">
    <source>
        <dbReference type="SAM" id="Phobius"/>
    </source>
</evidence>
<dbReference type="InterPro" id="IPR003675">
    <property type="entry name" value="Rce1/LyrA-like_dom"/>
</dbReference>
<dbReference type="AlphaFoldDB" id="A0A9D1CV76"/>
<feature type="transmembrane region" description="Helical" evidence="1">
    <location>
        <begin position="277"/>
        <end position="298"/>
    </location>
</feature>
<evidence type="ECO:0000259" key="2">
    <source>
        <dbReference type="Pfam" id="PF02517"/>
    </source>
</evidence>
<sequence>MQWTPQGFTQNADWIYFSFKDYRKDTEKRKLRSLANKTGISQCILLVIFNLIATFLTLITIFFGAIDYGQTDMASAFPPDVYYTLSGLVSVVGMFTTALILRCMVGRRFDDLFSFHRTVSVQRIAALLPAGLAVAMFANYMVDYMLQNLSMIGIHYNLDAVSSVKLDNQWTTNILYILAVAVTPAFVEEFLYRGVLLGALRNYGDGFAVLTSSIIFGLIHGNLIQIPFAFIGGLTFAYITVYSGSIIPAMLLHFINNLFSVLGDIINSRFGQTAAEIYYAGFMGLFFLLGILGVALIAKRDGTLLTFKKYNYILTFREKMRCFFFSPGMIVFGILILLEVISFWMLM</sequence>
<feature type="transmembrane region" description="Helical" evidence="1">
    <location>
        <begin position="207"/>
        <end position="230"/>
    </location>
</feature>
<feature type="transmembrane region" description="Helical" evidence="1">
    <location>
        <begin position="39"/>
        <end position="66"/>
    </location>
</feature>
<dbReference type="GO" id="GO:0008237">
    <property type="term" value="F:metallopeptidase activity"/>
    <property type="evidence" value="ECO:0007669"/>
    <property type="project" value="UniProtKB-KW"/>
</dbReference>
<reference evidence="3" key="1">
    <citation type="submission" date="2020-10" db="EMBL/GenBank/DDBJ databases">
        <authorList>
            <person name="Gilroy R."/>
        </authorList>
    </citation>
    <scope>NUCLEOTIDE SEQUENCE</scope>
    <source>
        <strain evidence="3">ChiSjej1B19-3389</strain>
    </source>
</reference>
<feature type="transmembrane region" description="Helical" evidence="1">
    <location>
        <begin position="324"/>
        <end position="346"/>
    </location>
</feature>
<keyword evidence="1" id="KW-0472">Membrane</keyword>
<proteinExistence type="predicted"/>
<keyword evidence="1" id="KW-0812">Transmembrane</keyword>
<dbReference type="PANTHER" id="PTHR43592">
    <property type="entry name" value="CAAX AMINO TERMINAL PROTEASE"/>
    <property type="match status" value="1"/>
</dbReference>
<gene>
    <name evidence="3" type="ORF">IAD32_02715</name>
</gene>
<protein>
    <submittedName>
        <fullName evidence="3">CPBP family intramembrane metalloprotease</fullName>
    </submittedName>
</protein>
<feature type="domain" description="CAAX prenyl protease 2/Lysostaphin resistance protein A-like" evidence="2">
    <location>
        <begin position="172"/>
        <end position="259"/>
    </location>
</feature>
<dbReference type="GO" id="GO:0080120">
    <property type="term" value="P:CAAX-box protein maturation"/>
    <property type="evidence" value="ECO:0007669"/>
    <property type="project" value="UniProtKB-ARBA"/>
</dbReference>
<feature type="transmembrane region" description="Helical" evidence="1">
    <location>
        <begin position="174"/>
        <end position="195"/>
    </location>
</feature>
<accession>A0A9D1CV76</accession>
<reference evidence="3" key="2">
    <citation type="journal article" date="2021" name="PeerJ">
        <title>Extensive microbial diversity within the chicken gut microbiome revealed by metagenomics and culture.</title>
        <authorList>
            <person name="Gilroy R."/>
            <person name="Ravi A."/>
            <person name="Getino M."/>
            <person name="Pursley I."/>
            <person name="Horton D.L."/>
            <person name="Alikhan N.F."/>
            <person name="Baker D."/>
            <person name="Gharbi K."/>
            <person name="Hall N."/>
            <person name="Watson M."/>
            <person name="Adriaenssens E.M."/>
            <person name="Foster-Nyarko E."/>
            <person name="Jarju S."/>
            <person name="Secka A."/>
            <person name="Antonio M."/>
            <person name="Oren A."/>
            <person name="Chaudhuri R.R."/>
            <person name="La Ragione R."/>
            <person name="Hildebrand F."/>
            <person name="Pallen M.J."/>
        </authorList>
    </citation>
    <scope>NUCLEOTIDE SEQUENCE</scope>
    <source>
        <strain evidence="3">ChiSjej1B19-3389</strain>
    </source>
</reference>